<protein>
    <submittedName>
        <fullName evidence="2">Uncharacterized protein</fullName>
    </submittedName>
</protein>
<feature type="transmembrane region" description="Helical" evidence="1">
    <location>
        <begin position="44"/>
        <end position="62"/>
    </location>
</feature>
<sequence>MYIPHGVRVLGIVFFGLRVFPGLLAAEIFGPYLIEPEHYFDEWFIGGAVSILCVAAAVRLLEWVNVDNETSFFRPLNFTNYRFLLLTVILSALFNAIGSNLVVQFFVPEIIVEPDNILRFFIGDTLGAIVFFLFLSFLFTTLADLKLVRRYKNGNNQVDMDK</sequence>
<dbReference type="AlphaFoldDB" id="J4V255"/>
<feature type="transmembrane region" description="Helical" evidence="1">
    <location>
        <begin position="83"/>
        <end position="106"/>
    </location>
</feature>
<evidence type="ECO:0000256" key="1">
    <source>
        <dbReference type="SAM" id="Phobius"/>
    </source>
</evidence>
<keyword evidence="1" id="KW-1133">Transmembrane helix</keyword>
<name>J4V255_9GAMM</name>
<dbReference type="HOGENOM" id="CLU_1634220_0_0_6"/>
<reference evidence="2 3" key="1">
    <citation type="journal article" date="2012" name="ISME J.">
        <title>Genomic insights to SAR86, an abundant and uncultivated marine bacterial lineage.</title>
        <authorList>
            <person name="Dupont C.L."/>
            <person name="Rusch D.B."/>
            <person name="Yooseph S."/>
            <person name="Lombardo M.J."/>
            <person name="Richter R.A."/>
            <person name="Valas R."/>
            <person name="Novotny M."/>
            <person name="Yee-Greenbaum J."/>
            <person name="Selengut J.D."/>
            <person name="Haft D.H."/>
            <person name="Halpern A.L."/>
            <person name="Lasken R.S."/>
            <person name="Nealson K."/>
            <person name="Friedman R."/>
            <person name="Venter J.C."/>
        </authorList>
    </citation>
    <scope>NUCLEOTIDE SEQUENCE [LARGE SCALE GENOMIC DNA]</scope>
</reference>
<evidence type="ECO:0000313" key="2">
    <source>
        <dbReference type="EMBL" id="EJP72652.1"/>
    </source>
</evidence>
<feature type="transmembrane region" description="Helical" evidence="1">
    <location>
        <begin position="126"/>
        <end position="145"/>
    </location>
</feature>
<keyword evidence="1" id="KW-0812">Transmembrane</keyword>
<proteinExistence type="predicted"/>
<gene>
    <name evidence="2" type="ORF">NT02SARS_1002</name>
</gene>
<dbReference type="EMBL" id="JH611190">
    <property type="protein sequence ID" value="EJP72652.1"/>
    <property type="molecule type" value="Genomic_DNA"/>
</dbReference>
<accession>J4V255</accession>
<dbReference type="Proteomes" id="UP000010116">
    <property type="component" value="Unassembled WGS sequence"/>
</dbReference>
<keyword evidence="1" id="KW-0472">Membrane</keyword>
<organism evidence="2 3">
    <name type="scientific">SAR86 cluster bacterium SAR86B</name>
    <dbReference type="NCBI Taxonomy" id="1123867"/>
    <lineage>
        <taxon>Bacteria</taxon>
        <taxon>Pseudomonadati</taxon>
        <taxon>Pseudomonadota</taxon>
        <taxon>Gammaproteobacteria</taxon>
        <taxon>SAR86 cluster</taxon>
    </lineage>
</organism>
<evidence type="ECO:0000313" key="3">
    <source>
        <dbReference type="Proteomes" id="UP000010116"/>
    </source>
</evidence>